<keyword evidence="3" id="KW-0741">SOS mutagenesis</keyword>
<evidence type="ECO:0000259" key="6">
    <source>
        <dbReference type="PROSITE" id="PS50173"/>
    </source>
</evidence>
<dbReference type="InterPro" id="IPR025188">
    <property type="entry name" value="DUF4113"/>
</dbReference>
<dbReference type="InterPro" id="IPR017961">
    <property type="entry name" value="DNA_pol_Y-fam_little_finger"/>
</dbReference>
<dbReference type="Pfam" id="PF11799">
    <property type="entry name" value="IMS_C"/>
    <property type="match status" value="1"/>
</dbReference>
<protein>
    <submittedName>
        <fullName evidence="7">DNA polymerase V subunit UmuC</fullName>
    </submittedName>
</protein>
<dbReference type="Pfam" id="PF13438">
    <property type="entry name" value="DUF4113"/>
    <property type="match status" value="1"/>
</dbReference>
<dbReference type="GO" id="GO:0003684">
    <property type="term" value="F:damaged DNA binding"/>
    <property type="evidence" value="ECO:0007669"/>
    <property type="project" value="InterPro"/>
</dbReference>
<dbReference type="Proteomes" id="UP000321922">
    <property type="component" value="Unassembled WGS sequence"/>
</dbReference>
<proteinExistence type="inferred from homology"/>
<dbReference type="OrthoDB" id="9808813at2"/>
<gene>
    <name evidence="7" type="primary">rulB</name>
    <name evidence="7" type="ORF">VSA01S_15550</name>
</gene>
<dbReference type="PANTHER" id="PTHR11076:SF34">
    <property type="entry name" value="PROTEIN UMUC"/>
    <property type="match status" value="1"/>
</dbReference>
<feature type="domain" description="UmuC" evidence="6">
    <location>
        <begin position="2"/>
        <end position="188"/>
    </location>
</feature>
<dbReference type="Pfam" id="PF00817">
    <property type="entry name" value="IMS"/>
    <property type="match status" value="1"/>
</dbReference>
<dbReference type="GO" id="GO:0005829">
    <property type="term" value="C:cytosol"/>
    <property type="evidence" value="ECO:0007669"/>
    <property type="project" value="TreeGrafter"/>
</dbReference>
<keyword evidence="5" id="KW-0742">SOS response</keyword>
<dbReference type="InterPro" id="IPR043502">
    <property type="entry name" value="DNA/RNA_pol_sf"/>
</dbReference>
<dbReference type="CDD" id="cd01700">
    <property type="entry name" value="PolY_Pol_V_umuC"/>
    <property type="match status" value="1"/>
</dbReference>
<keyword evidence="8" id="KW-1185">Reference proteome</keyword>
<dbReference type="GO" id="GO:0003887">
    <property type="term" value="F:DNA-directed DNA polymerase activity"/>
    <property type="evidence" value="ECO:0007669"/>
    <property type="project" value="TreeGrafter"/>
</dbReference>
<evidence type="ECO:0000313" key="7">
    <source>
        <dbReference type="EMBL" id="GEM75443.1"/>
    </source>
</evidence>
<dbReference type="Gene3D" id="3.40.1170.60">
    <property type="match status" value="1"/>
</dbReference>
<evidence type="ECO:0000313" key="8">
    <source>
        <dbReference type="Proteomes" id="UP000321922"/>
    </source>
</evidence>
<sequence length="418" mass="47311">MFALVDANGFYCSAEQVFQPNWRGKAVVVLSNNDGYVVAANRQAREVGVEKFKPYFQMKALCEQHGVIVLSSNYELYADLSTKMMQVIGRFAPEQYIYSIDESFLSFNQTALAIPCLRSHGITLRQAVWKECRLPVCVGIGPTLTLAKVANRIAKKIPEHQGVCVIDNEPERKQALSQLSVNDVWGVGRRLTMHLKHLGITTALQLADYPAKMARKTFNVELERTILELNGQPCKRWDEARTDKKQIFSTRSFGHRIEEQSSLYQALCQHAAIASRKARQQGSLCRVMVAFASSSPFDDIPYSQRAIYRFAYPTADVTNITKVVSQLAKGLFKQGVRFYKVGVGLLDLVDGRQEQPDLFNPQPNNAPLMTLFDGLNKRYGQNTLFLGAQGCEQKWQMRRQFLTPQYTTCWSDLPTIRC</sequence>
<name>A0A511QDR0_9VIBR</name>
<organism evidence="7 8">
    <name type="scientific">Vibrio sagamiensis NBRC 104589</name>
    <dbReference type="NCBI Taxonomy" id="1219064"/>
    <lineage>
        <taxon>Bacteria</taxon>
        <taxon>Pseudomonadati</taxon>
        <taxon>Pseudomonadota</taxon>
        <taxon>Gammaproteobacteria</taxon>
        <taxon>Vibrionales</taxon>
        <taxon>Vibrionaceae</taxon>
        <taxon>Vibrio</taxon>
    </lineage>
</organism>
<comment type="similarity">
    <text evidence="1">Belongs to the DNA polymerase type-Y family.</text>
</comment>
<dbReference type="PROSITE" id="PS50173">
    <property type="entry name" value="UMUC"/>
    <property type="match status" value="1"/>
</dbReference>
<dbReference type="EMBL" id="BJXJ01000012">
    <property type="protein sequence ID" value="GEM75443.1"/>
    <property type="molecule type" value="Genomic_DNA"/>
</dbReference>
<dbReference type="InterPro" id="IPR050116">
    <property type="entry name" value="DNA_polymerase-Y"/>
</dbReference>
<reference evidence="7 8" key="1">
    <citation type="submission" date="2019-07" db="EMBL/GenBank/DDBJ databases">
        <title>Whole genome shotgun sequence of Vibrio sagamiensis NBRC 104589.</title>
        <authorList>
            <person name="Hosoyama A."/>
            <person name="Uohara A."/>
            <person name="Ohji S."/>
            <person name="Ichikawa N."/>
        </authorList>
    </citation>
    <scope>NUCLEOTIDE SEQUENCE [LARGE SCALE GENOMIC DNA]</scope>
    <source>
        <strain evidence="7 8">NBRC 104589</strain>
    </source>
</reference>
<evidence type="ECO:0000256" key="4">
    <source>
        <dbReference type="ARBA" id="ARBA00023204"/>
    </source>
</evidence>
<evidence type="ECO:0000256" key="2">
    <source>
        <dbReference type="ARBA" id="ARBA00022763"/>
    </source>
</evidence>
<evidence type="ECO:0000256" key="1">
    <source>
        <dbReference type="ARBA" id="ARBA00010945"/>
    </source>
</evidence>
<dbReference type="Gene3D" id="3.30.70.270">
    <property type="match status" value="1"/>
</dbReference>
<evidence type="ECO:0000256" key="5">
    <source>
        <dbReference type="ARBA" id="ARBA00023236"/>
    </source>
</evidence>
<dbReference type="GO" id="GO:0006281">
    <property type="term" value="P:DNA repair"/>
    <property type="evidence" value="ECO:0007669"/>
    <property type="project" value="UniProtKB-KW"/>
</dbReference>
<dbReference type="RefSeq" id="WP_039979123.1">
    <property type="nucleotide sequence ID" value="NZ_BAOJ01000010.1"/>
</dbReference>
<dbReference type="SUPFAM" id="SSF56672">
    <property type="entry name" value="DNA/RNA polymerases"/>
    <property type="match status" value="1"/>
</dbReference>
<evidence type="ECO:0000256" key="3">
    <source>
        <dbReference type="ARBA" id="ARBA00023199"/>
    </source>
</evidence>
<dbReference type="AlphaFoldDB" id="A0A511QDR0"/>
<keyword evidence="2" id="KW-0227">DNA damage</keyword>
<dbReference type="InterPro" id="IPR043128">
    <property type="entry name" value="Rev_trsase/Diguanyl_cyclase"/>
</dbReference>
<dbReference type="GO" id="GO:0009432">
    <property type="term" value="P:SOS response"/>
    <property type="evidence" value="ECO:0007669"/>
    <property type="project" value="UniProtKB-KW"/>
</dbReference>
<dbReference type="InterPro" id="IPR001126">
    <property type="entry name" value="UmuC"/>
</dbReference>
<dbReference type="GO" id="GO:0042276">
    <property type="term" value="P:error-prone translesion synthesis"/>
    <property type="evidence" value="ECO:0007669"/>
    <property type="project" value="TreeGrafter"/>
</dbReference>
<accession>A0A511QDR0</accession>
<keyword evidence="4" id="KW-0234">DNA repair</keyword>
<comment type="caution">
    <text evidence="7">The sequence shown here is derived from an EMBL/GenBank/DDBJ whole genome shotgun (WGS) entry which is preliminary data.</text>
</comment>
<dbReference type="PANTHER" id="PTHR11076">
    <property type="entry name" value="DNA REPAIR POLYMERASE UMUC / TRANSFERASE FAMILY MEMBER"/>
    <property type="match status" value="1"/>
</dbReference>
<dbReference type="Gene3D" id="1.10.150.20">
    <property type="entry name" value="5' to 3' exonuclease, C-terminal subdomain"/>
    <property type="match status" value="1"/>
</dbReference>